<keyword evidence="2 5" id="KW-0863">Zinc-finger</keyword>
<reference evidence="8" key="2">
    <citation type="submission" date="2025-08" db="UniProtKB">
        <authorList>
            <consortium name="Ensembl"/>
        </authorList>
    </citation>
    <scope>IDENTIFICATION</scope>
</reference>
<dbReference type="PROSITE" id="PS50950">
    <property type="entry name" value="ZF_THAP"/>
    <property type="match status" value="1"/>
</dbReference>
<sequence length="718" mass="81720">MKDQCAAPNCSGDQTEPEPLFRFPLDPGRSKTWVEKCQRQDLVDKMPEQLYRHYRLCAKHFDSAAFDGESQRTALKDEAIPTVFDTSSQPASGQVKRSNEMTKENEVKTKGRKRAKKSQEDPVNEEPNQITLTAEEEHKEYLKTLFEVIVLLGEQSIPPTGPAQGKAENLESSNLQAVLDHRMSCGDTVLKKRYEETKECCSLEHLQQIIEVCEKSVRSKVIEEVKQNGFFSVLTDELVKISGQWYLPVFLRFVDQSNYQRERFAGFLAFNRDDQAERMLSELTEEWGLDLAQCRGQAHSFSGSHFSQIKAFATKLMENNPKAVLTLRSTRTLNESLASSMPSSGVQLVLSTLKKIESFFGQSSQLQQEFEHAIFISYPDKEEKVKELKESCQSNWTRGHDAFEVAVEILEALLLCIDSMHDNEDMRWTDQVTNDALDISKALTDFEFVMTLVVLKNVTTLTRAFGKNLQGSAAEVRLAADSVKGVLQSLKEVSDNIDVYHEFWNDEAVTLATAMEIPVKVPRSYLRKNRSEGEILGVEKYYKEHLSVPVVKHFISELNQLFSEDHLKNLKGLSLVPTVIEQNKSTQPEEECVQVFNEDIPNAANLSAELHCWWVKWSKRGKGETFSCSLQETLQLADVKFFPNMLAVLRRVSVLPTLALEESSDLAYKRFRMYMEKTPEAFKSKSLALLNMNSDYVLELDSAVEMYLKTYADQQEGS</sequence>
<dbReference type="AlphaFoldDB" id="A0A8C5EXG5"/>
<dbReference type="InterPro" id="IPR006612">
    <property type="entry name" value="THAP_Znf"/>
</dbReference>
<evidence type="ECO:0000256" key="3">
    <source>
        <dbReference type="ARBA" id="ARBA00022833"/>
    </source>
</evidence>
<dbReference type="GO" id="GO:0008270">
    <property type="term" value="F:zinc ion binding"/>
    <property type="evidence" value="ECO:0007669"/>
    <property type="project" value="UniProtKB-KW"/>
</dbReference>
<accession>A0A8C5EXG5</accession>
<name>A0A8C5EXG5_GOUWI</name>
<evidence type="ECO:0000256" key="6">
    <source>
        <dbReference type="SAM" id="MobiDB-lite"/>
    </source>
</evidence>
<evidence type="ECO:0000256" key="2">
    <source>
        <dbReference type="ARBA" id="ARBA00022771"/>
    </source>
</evidence>
<evidence type="ECO:0000256" key="5">
    <source>
        <dbReference type="PROSITE-ProRule" id="PRU00309"/>
    </source>
</evidence>
<dbReference type="Ensembl" id="ENSGWIT00000029943.1">
    <property type="protein sequence ID" value="ENSGWIP00000027436.1"/>
    <property type="gene ID" value="ENSGWIG00000014357.1"/>
</dbReference>
<reference evidence="8" key="1">
    <citation type="submission" date="2020-06" db="EMBL/GenBank/DDBJ databases">
        <authorList>
            <consortium name="Wellcome Sanger Institute Data Sharing"/>
        </authorList>
    </citation>
    <scope>NUCLEOTIDE SEQUENCE [LARGE SCALE GENOMIC DNA]</scope>
</reference>
<dbReference type="Proteomes" id="UP000694680">
    <property type="component" value="Chromosome 14"/>
</dbReference>
<feature type="compositionally biased region" description="Polar residues" evidence="6">
    <location>
        <begin position="84"/>
        <end position="96"/>
    </location>
</feature>
<evidence type="ECO:0000313" key="8">
    <source>
        <dbReference type="Ensembl" id="ENSGWIP00000027436.1"/>
    </source>
</evidence>
<evidence type="ECO:0000256" key="1">
    <source>
        <dbReference type="ARBA" id="ARBA00022723"/>
    </source>
</evidence>
<keyword evidence="1" id="KW-0479">Metal-binding</keyword>
<dbReference type="InterPro" id="IPR052958">
    <property type="entry name" value="IFN-induced_PKR_regulator"/>
</dbReference>
<dbReference type="Pfam" id="PF05485">
    <property type="entry name" value="THAP"/>
    <property type="match status" value="1"/>
</dbReference>
<dbReference type="PANTHER" id="PTHR46289:SF13">
    <property type="entry name" value="52 KDA REPRESSOR OF THE INHIBITOR OF THE PROTEIN KINASE-RELATED"/>
    <property type="match status" value="1"/>
</dbReference>
<feature type="region of interest" description="Disordered" evidence="6">
    <location>
        <begin position="1"/>
        <end position="24"/>
    </location>
</feature>
<dbReference type="SMART" id="SM00980">
    <property type="entry name" value="THAP"/>
    <property type="match status" value="1"/>
</dbReference>
<dbReference type="GeneID" id="114475730"/>
<dbReference type="CTD" id="406354"/>
<gene>
    <name evidence="8" type="primary">thap12a</name>
</gene>
<dbReference type="SMART" id="SM00692">
    <property type="entry name" value="DM3"/>
    <property type="match status" value="1"/>
</dbReference>
<keyword evidence="3" id="KW-0862">Zinc</keyword>
<evidence type="ECO:0000259" key="7">
    <source>
        <dbReference type="PROSITE" id="PS50950"/>
    </source>
</evidence>
<keyword evidence="9" id="KW-1185">Reference proteome</keyword>
<feature type="domain" description="THAP-type" evidence="7">
    <location>
        <begin position="1"/>
        <end position="84"/>
    </location>
</feature>
<feature type="region of interest" description="Disordered" evidence="6">
    <location>
        <begin position="78"/>
        <end position="130"/>
    </location>
</feature>
<protein>
    <submittedName>
        <fullName evidence="8">52 kDa repressor of the inhibitor of the protein kinase-like</fullName>
    </submittedName>
</protein>
<dbReference type="SUPFAM" id="SSF57716">
    <property type="entry name" value="Glucocorticoid receptor-like (DNA-binding domain)"/>
    <property type="match status" value="1"/>
</dbReference>
<dbReference type="GO" id="GO:0003677">
    <property type="term" value="F:DNA binding"/>
    <property type="evidence" value="ECO:0007669"/>
    <property type="project" value="UniProtKB-UniRule"/>
</dbReference>
<evidence type="ECO:0000313" key="9">
    <source>
        <dbReference type="Proteomes" id="UP000694680"/>
    </source>
</evidence>
<feature type="compositionally biased region" description="Basic and acidic residues" evidence="6">
    <location>
        <begin position="97"/>
        <end position="109"/>
    </location>
</feature>
<dbReference type="PANTHER" id="PTHR46289">
    <property type="entry name" value="52 KDA REPRESSOR OF THE INHIBITOR OF THE PROTEIN KINASE-LIKE PROTEIN-RELATED"/>
    <property type="match status" value="1"/>
</dbReference>
<organism evidence="8 9">
    <name type="scientific">Gouania willdenowi</name>
    <name type="common">Blunt-snouted clingfish</name>
    <name type="synonym">Lepadogaster willdenowi</name>
    <dbReference type="NCBI Taxonomy" id="441366"/>
    <lineage>
        <taxon>Eukaryota</taxon>
        <taxon>Metazoa</taxon>
        <taxon>Chordata</taxon>
        <taxon>Craniata</taxon>
        <taxon>Vertebrata</taxon>
        <taxon>Euteleostomi</taxon>
        <taxon>Actinopterygii</taxon>
        <taxon>Neopterygii</taxon>
        <taxon>Teleostei</taxon>
        <taxon>Neoteleostei</taxon>
        <taxon>Acanthomorphata</taxon>
        <taxon>Ovalentaria</taxon>
        <taxon>Blenniimorphae</taxon>
        <taxon>Blenniiformes</taxon>
        <taxon>Gobiesocoidei</taxon>
        <taxon>Gobiesocidae</taxon>
        <taxon>Gobiesocinae</taxon>
        <taxon>Gouania</taxon>
    </lineage>
</organism>
<dbReference type="RefSeq" id="XP_028322595.1">
    <property type="nucleotide sequence ID" value="XM_028466794.1"/>
</dbReference>
<proteinExistence type="predicted"/>
<evidence type="ECO:0000256" key="4">
    <source>
        <dbReference type="ARBA" id="ARBA00023125"/>
    </source>
</evidence>
<reference evidence="8" key="3">
    <citation type="submission" date="2025-09" db="UniProtKB">
        <authorList>
            <consortium name="Ensembl"/>
        </authorList>
    </citation>
    <scope>IDENTIFICATION</scope>
</reference>
<dbReference type="OrthoDB" id="7683421at2759"/>
<keyword evidence="4 5" id="KW-0238">DNA-binding</keyword>